<evidence type="ECO:0000256" key="10">
    <source>
        <dbReference type="SAM" id="Phobius"/>
    </source>
</evidence>
<dbReference type="Proteomes" id="UP001079657">
    <property type="component" value="Unassembled WGS sequence"/>
</dbReference>
<feature type="transmembrane region" description="Helical" evidence="10">
    <location>
        <begin position="277"/>
        <end position="298"/>
    </location>
</feature>
<organism evidence="11 12">
    <name type="scientific">Clostridium ganghwense</name>
    <dbReference type="NCBI Taxonomy" id="312089"/>
    <lineage>
        <taxon>Bacteria</taxon>
        <taxon>Bacillati</taxon>
        <taxon>Bacillota</taxon>
        <taxon>Clostridia</taxon>
        <taxon>Eubacteriales</taxon>
        <taxon>Clostridiaceae</taxon>
        <taxon>Clostridium</taxon>
    </lineage>
</organism>
<evidence type="ECO:0000313" key="12">
    <source>
        <dbReference type="Proteomes" id="UP001079657"/>
    </source>
</evidence>
<feature type="transmembrane region" description="Helical" evidence="10">
    <location>
        <begin position="61"/>
        <end position="81"/>
    </location>
</feature>
<feature type="transmembrane region" description="Helical" evidence="10">
    <location>
        <begin position="319"/>
        <end position="339"/>
    </location>
</feature>
<evidence type="ECO:0000313" key="11">
    <source>
        <dbReference type="EMBL" id="MCY6372226.1"/>
    </source>
</evidence>
<dbReference type="EMBL" id="JAPQES010000006">
    <property type="protein sequence ID" value="MCY6372226.1"/>
    <property type="molecule type" value="Genomic_DNA"/>
</dbReference>
<protein>
    <recommendedName>
        <fullName evidence="3">Multidrug export protein MepA</fullName>
    </recommendedName>
</protein>
<keyword evidence="7 10" id="KW-1133">Transmembrane helix</keyword>
<dbReference type="InterPro" id="IPR051327">
    <property type="entry name" value="MATE_MepA_subfamily"/>
</dbReference>
<feature type="transmembrane region" description="Helical" evidence="10">
    <location>
        <begin position="387"/>
        <end position="408"/>
    </location>
</feature>
<feature type="transmembrane region" description="Helical" evidence="10">
    <location>
        <begin position="134"/>
        <end position="152"/>
    </location>
</feature>
<feature type="transmembrane region" description="Helical" evidence="10">
    <location>
        <begin position="20"/>
        <end position="41"/>
    </location>
</feature>
<reference evidence="11" key="1">
    <citation type="submission" date="2022-12" db="EMBL/GenBank/DDBJ databases">
        <authorList>
            <person name="Wang J."/>
        </authorList>
    </citation>
    <scope>NUCLEOTIDE SEQUENCE</scope>
    <source>
        <strain evidence="11">HY-42-06</strain>
    </source>
</reference>
<sequence length="454" mass="48983">MSENILGSEKISKLFIKYSIPAIISMVIAGAQTIVDGIFLGNFVGQNALACANLVQPFMQVIIGCSMIISVGSLSFIGRSLGEGKKEEAQNIFKTALICIIIISLIIAITGRLFNREIAVLLGANEVLLDGVSTYVKTIAVFAPVMSLMFLFGFIDRVVGKPELYLKGMILSLATNICLNYTLVKQLGLGIKGAAFATGVAYVSAFFIVVRPMLNKKNIVNIFSGKFDKSTIVPMAYNGSSEGVTAIAIATTAYVFNMAFMKIAGEAGVAAFTTINYVSQFGTFIMFGISDGIGPILSYNYGYKKYDRVNGTLKLATKINLIVGVILFFILFLFGKQLVSMFVSGNKEVLNLAVDGSKIYAFSFLMCGYNIINSGYFTAIGDAKGSIIIAASRGIVFIILGINILPIIIGMSGVWLTVPFAECITFIVGMYLIKINDNLLGNIRKDINYKNLSC</sequence>
<dbReference type="Pfam" id="PF01554">
    <property type="entry name" value="MatE"/>
    <property type="match status" value="2"/>
</dbReference>
<dbReference type="InterPro" id="IPR002528">
    <property type="entry name" value="MATE_fam"/>
</dbReference>
<dbReference type="InterPro" id="IPR048279">
    <property type="entry name" value="MdtK-like"/>
</dbReference>
<evidence type="ECO:0000256" key="4">
    <source>
        <dbReference type="ARBA" id="ARBA00022448"/>
    </source>
</evidence>
<dbReference type="PANTHER" id="PTHR43823:SF3">
    <property type="entry name" value="MULTIDRUG EXPORT PROTEIN MEPA"/>
    <property type="match status" value="1"/>
</dbReference>
<comment type="similarity">
    <text evidence="2">Belongs to the multi antimicrobial extrusion (MATE) (TC 2.A.66.1) family. MepA subfamily.</text>
</comment>
<dbReference type="PIRSF" id="PIRSF006603">
    <property type="entry name" value="DinF"/>
    <property type="match status" value="1"/>
</dbReference>
<dbReference type="InterPro" id="IPR045070">
    <property type="entry name" value="MATE_MepA-like"/>
</dbReference>
<feature type="transmembrane region" description="Helical" evidence="10">
    <location>
        <begin position="189"/>
        <end position="210"/>
    </location>
</feature>
<dbReference type="RefSeq" id="WP_268051165.1">
    <property type="nucleotide sequence ID" value="NZ_JAPQES010000006.1"/>
</dbReference>
<evidence type="ECO:0000256" key="9">
    <source>
        <dbReference type="ARBA" id="ARBA00023251"/>
    </source>
</evidence>
<evidence type="ECO:0000256" key="1">
    <source>
        <dbReference type="ARBA" id="ARBA00004651"/>
    </source>
</evidence>
<dbReference type="PANTHER" id="PTHR43823">
    <property type="entry name" value="SPORULATION PROTEIN YKVU"/>
    <property type="match status" value="1"/>
</dbReference>
<keyword evidence="5" id="KW-1003">Cell membrane</keyword>
<comment type="caution">
    <text evidence="11">The sequence shown here is derived from an EMBL/GenBank/DDBJ whole genome shotgun (WGS) entry which is preliminary data.</text>
</comment>
<comment type="subcellular location">
    <subcellularLocation>
        <location evidence="1">Cell membrane</location>
        <topology evidence="1">Multi-pass membrane protein</topology>
    </subcellularLocation>
</comment>
<keyword evidence="4" id="KW-0813">Transport</keyword>
<name>A0ABT4CW12_9CLOT</name>
<evidence type="ECO:0000256" key="5">
    <source>
        <dbReference type="ARBA" id="ARBA00022475"/>
    </source>
</evidence>
<evidence type="ECO:0000256" key="6">
    <source>
        <dbReference type="ARBA" id="ARBA00022692"/>
    </source>
</evidence>
<feature type="transmembrane region" description="Helical" evidence="10">
    <location>
        <begin position="164"/>
        <end position="183"/>
    </location>
</feature>
<dbReference type="NCBIfam" id="TIGR00797">
    <property type="entry name" value="matE"/>
    <property type="match status" value="1"/>
</dbReference>
<evidence type="ECO:0000256" key="7">
    <source>
        <dbReference type="ARBA" id="ARBA00022989"/>
    </source>
</evidence>
<evidence type="ECO:0000256" key="3">
    <source>
        <dbReference type="ARBA" id="ARBA00022106"/>
    </source>
</evidence>
<keyword evidence="9" id="KW-0046">Antibiotic resistance</keyword>
<feature type="transmembrane region" description="Helical" evidence="10">
    <location>
        <begin position="359"/>
        <end position="380"/>
    </location>
</feature>
<keyword evidence="8 10" id="KW-0472">Membrane</keyword>
<feature type="transmembrane region" description="Helical" evidence="10">
    <location>
        <begin position="93"/>
        <end position="114"/>
    </location>
</feature>
<gene>
    <name evidence="11" type="ORF">OXH55_16465</name>
</gene>
<evidence type="ECO:0000256" key="8">
    <source>
        <dbReference type="ARBA" id="ARBA00023136"/>
    </source>
</evidence>
<keyword evidence="6 10" id="KW-0812">Transmembrane</keyword>
<feature type="transmembrane region" description="Helical" evidence="10">
    <location>
        <begin position="414"/>
        <end position="433"/>
    </location>
</feature>
<feature type="transmembrane region" description="Helical" evidence="10">
    <location>
        <begin position="244"/>
        <end position="265"/>
    </location>
</feature>
<proteinExistence type="inferred from homology"/>
<keyword evidence="12" id="KW-1185">Reference proteome</keyword>
<evidence type="ECO:0000256" key="2">
    <source>
        <dbReference type="ARBA" id="ARBA00008417"/>
    </source>
</evidence>
<dbReference type="CDD" id="cd13143">
    <property type="entry name" value="MATE_MepA_like"/>
    <property type="match status" value="1"/>
</dbReference>
<accession>A0ABT4CW12</accession>